<gene>
    <name evidence="3" type="ORF">BCR41DRAFT_399704</name>
</gene>
<dbReference type="EMBL" id="MCFF01000041">
    <property type="protein sequence ID" value="ORZ07556.1"/>
    <property type="molecule type" value="Genomic_DNA"/>
</dbReference>
<dbReference type="InterPro" id="IPR006073">
    <property type="entry name" value="GTP-bd"/>
</dbReference>
<keyword evidence="1" id="KW-0812">Transmembrane</keyword>
<sequence>MRDDVSCVLFITGNPGTGKSYIANHLGANFESGFAMHGGGVTTQVQQQIVDINGQNILMVDAPGLIEPDLVATRRNAEEITEALKLGKKNRKPLKIGIIVMDHNGRIQRSDMLLIQKVNQALTPRFEILLIVNQVKRRNMQHYATRECIETLVNRIHEYTQAIVRTDRVIVIEDQDEGDLPDLEPLKNMLDKIVKQEVRDVQDIKITEEEFQTIGEQILIYTVATLAVLTSPVWGPPYLIYKAIKK</sequence>
<name>A0A1Y2GD89_9FUNG</name>
<dbReference type="OrthoDB" id="8954335at2759"/>
<evidence type="ECO:0000313" key="3">
    <source>
        <dbReference type="EMBL" id="ORZ07556.1"/>
    </source>
</evidence>
<dbReference type="AlphaFoldDB" id="A0A1Y2GD89"/>
<dbReference type="RefSeq" id="XP_021878063.1">
    <property type="nucleotide sequence ID" value="XM_022029085.1"/>
</dbReference>
<organism evidence="3 4">
    <name type="scientific">Lobosporangium transversale</name>
    <dbReference type="NCBI Taxonomy" id="64571"/>
    <lineage>
        <taxon>Eukaryota</taxon>
        <taxon>Fungi</taxon>
        <taxon>Fungi incertae sedis</taxon>
        <taxon>Mucoromycota</taxon>
        <taxon>Mortierellomycotina</taxon>
        <taxon>Mortierellomycetes</taxon>
        <taxon>Mortierellales</taxon>
        <taxon>Mortierellaceae</taxon>
        <taxon>Lobosporangium</taxon>
    </lineage>
</organism>
<reference evidence="3 4" key="1">
    <citation type="submission" date="2016-07" db="EMBL/GenBank/DDBJ databases">
        <title>Pervasive Adenine N6-methylation of Active Genes in Fungi.</title>
        <authorList>
            <consortium name="DOE Joint Genome Institute"/>
            <person name="Mondo S.J."/>
            <person name="Dannebaum R.O."/>
            <person name="Kuo R.C."/>
            <person name="Labutti K."/>
            <person name="Haridas S."/>
            <person name="Kuo A."/>
            <person name="Salamov A."/>
            <person name="Ahrendt S.R."/>
            <person name="Lipzen A."/>
            <person name="Sullivan W."/>
            <person name="Andreopoulos W.B."/>
            <person name="Clum A."/>
            <person name="Lindquist E."/>
            <person name="Daum C."/>
            <person name="Ramamoorthy G.K."/>
            <person name="Gryganskyi A."/>
            <person name="Culley D."/>
            <person name="Magnuson J.K."/>
            <person name="James T.Y."/>
            <person name="O'Malley M.A."/>
            <person name="Stajich J.E."/>
            <person name="Spatafora J.W."/>
            <person name="Visel A."/>
            <person name="Grigoriev I.V."/>
        </authorList>
    </citation>
    <scope>NUCLEOTIDE SEQUENCE [LARGE SCALE GENOMIC DNA]</scope>
    <source>
        <strain evidence="3 4">NRRL 3116</strain>
    </source>
</reference>
<dbReference type="InParanoid" id="A0A1Y2GD89"/>
<dbReference type="Pfam" id="PF01926">
    <property type="entry name" value="MMR_HSR1"/>
    <property type="match status" value="1"/>
</dbReference>
<evidence type="ECO:0000313" key="4">
    <source>
        <dbReference type="Proteomes" id="UP000193648"/>
    </source>
</evidence>
<accession>A0A1Y2GD89</accession>
<dbReference type="InterPro" id="IPR027417">
    <property type="entry name" value="P-loop_NTPase"/>
</dbReference>
<keyword evidence="1" id="KW-0472">Membrane</keyword>
<evidence type="ECO:0000256" key="1">
    <source>
        <dbReference type="SAM" id="Phobius"/>
    </source>
</evidence>
<dbReference type="SUPFAM" id="SSF52540">
    <property type="entry name" value="P-loop containing nucleoside triphosphate hydrolases"/>
    <property type="match status" value="1"/>
</dbReference>
<feature type="domain" description="G" evidence="2">
    <location>
        <begin position="10"/>
        <end position="124"/>
    </location>
</feature>
<proteinExistence type="predicted"/>
<dbReference type="GeneID" id="33570928"/>
<dbReference type="Proteomes" id="UP000193648">
    <property type="component" value="Unassembled WGS sequence"/>
</dbReference>
<keyword evidence="1" id="KW-1133">Transmembrane helix</keyword>
<feature type="transmembrane region" description="Helical" evidence="1">
    <location>
        <begin position="218"/>
        <end position="241"/>
    </location>
</feature>
<dbReference type="GO" id="GO:0005525">
    <property type="term" value="F:GTP binding"/>
    <property type="evidence" value="ECO:0007669"/>
    <property type="project" value="InterPro"/>
</dbReference>
<keyword evidence="4" id="KW-1185">Reference proteome</keyword>
<evidence type="ECO:0000259" key="2">
    <source>
        <dbReference type="Pfam" id="PF01926"/>
    </source>
</evidence>
<comment type="caution">
    <text evidence="3">The sequence shown here is derived from an EMBL/GenBank/DDBJ whole genome shotgun (WGS) entry which is preliminary data.</text>
</comment>
<protein>
    <recommendedName>
        <fullName evidence="2">G domain-containing protein</fullName>
    </recommendedName>
</protein>
<dbReference type="Gene3D" id="3.40.50.300">
    <property type="entry name" value="P-loop containing nucleotide triphosphate hydrolases"/>
    <property type="match status" value="1"/>
</dbReference>